<name>A0A7J7DXI9_TRIWF</name>
<keyword evidence="1" id="KW-0472">Membrane</keyword>
<keyword evidence="1" id="KW-1133">Transmembrane helix</keyword>
<proteinExistence type="predicted"/>
<dbReference type="InParanoid" id="A0A7J7DXI9"/>
<evidence type="ECO:0000313" key="3">
    <source>
        <dbReference type="Proteomes" id="UP000593562"/>
    </source>
</evidence>
<keyword evidence="3" id="KW-1185">Reference proteome</keyword>
<dbReference type="AlphaFoldDB" id="A0A7J7DXI9"/>
<accession>A0A7J7DXI9</accession>
<dbReference type="PANTHER" id="PTHR33640">
    <property type="entry name" value="TRANSMEMBRANE PROTEIN"/>
    <property type="match status" value="1"/>
</dbReference>
<feature type="transmembrane region" description="Helical" evidence="1">
    <location>
        <begin position="24"/>
        <end position="41"/>
    </location>
</feature>
<evidence type="ECO:0000256" key="1">
    <source>
        <dbReference type="SAM" id="Phobius"/>
    </source>
</evidence>
<dbReference type="FunCoup" id="A0A7J7DXI9">
    <property type="interactions" value="20"/>
</dbReference>
<keyword evidence="1" id="KW-0812">Transmembrane</keyword>
<evidence type="ECO:0008006" key="4">
    <source>
        <dbReference type="Google" id="ProtNLM"/>
    </source>
</evidence>
<comment type="caution">
    <text evidence="2">The sequence shown here is derived from an EMBL/GenBank/DDBJ whole genome shotgun (WGS) entry which is preliminary data.</text>
</comment>
<dbReference type="PANTHER" id="PTHR33640:SF8">
    <property type="entry name" value="TRANSMEMBRANE PROTEIN"/>
    <property type="match status" value="1"/>
</dbReference>
<protein>
    <recommendedName>
        <fullName evidence="4">DUF4408 domain-containing protein</fullName>
    </recommendedName>
</protein>
<organism evidence="2 3">
    <name type="scientific">Tripterygium wilfordii</name>
    <name type="common">Thunder God vine</name>
    <dbReference type="NCBI Taxonomy" id="458696"/>
    <lineage>
        <taxon>Eukaryota</taxon>
        <taxon>Viridiplantae</taxon>
        <taxon>Streptophyta</taxon>
        <taxon>Embryophyta</taxon>
        <taxon>Tracheophyta</taxon>
        <taxon>Spermatophyta</taxon>
        <taxon>Magnoliopsida</taxon>
        <taxon>eudicotyledons</taxon>
        <taxon>Gunneridae</taxon>
        <taxon>Pentapetalae</taxon>
        <taxon>rosids</taxon>
        <taxon>fabids</taxon>
        <taxon>Celastrales</taxon>
        <taxon>Celastraceae</taxon>
        <taxon>Tripterygium</taxon>
    </lineage>
</organism>
<reference evidence="2 3" key="1">
    <citation type="journal article" date="2020" name="Nat. Commun.">
        <title>Genome of Tripterygium wilfordii and identification of cytochrome P450 involved in triptolide biosynthesis.</title>
        <authorList>
            <person name="Tu L."/>
            <person name="Su P."/>
            <person name="Zhang Z."/>
            <person name="Gao L."/>
            <person name="Wang J."/>
            <person name="Hu T."/>
            <person name="Zhou J."/>
            <person name="Zhang Y."/>
            <person name="Zhao Y."/>
            <person name="Liu Y."/>
            <person name="Song Y."/>
            <person name="Tong Y."/>
            <person name="Lu Y."/>
            <person name="Yang J."/>
            <person name="Xu C."/>
            <person name="Jia M."/>
            <person name="Peters R.J."/>
            <person name="Huang L."/>
            <person name="Gao W."/>
        </authorList>
    </citation>
    <scope>NUCLEOTIDE SEQUENCE [LARGE SCALE GENOMIC DNA]</scope>
    <source>
        <strain evidence="3">cv. XIE 37</strain>
        <tissue evidence="2">Leaf</tissue>
    </source>
</reference>
<sequence length="218" mass="25445">MDSFDIKSEKANAIKKHRQRRQKIGSFFRLLEVLIVLVLISKVTDHLPISVNFSRDHFKDLSMAVVSPSFVFVIGNIIVLILFVKCNQFSAQDSAKSSPKTDFYEEFLERSERSQSIYRDENREKQSTLEEANIVTEDTHPCALEFKQYRRSQSEKSKTVNCDKSNKELRRTVTEKGRGLAKKSYPEDNMSNEEFRQTVEAFIARKQRLIREEELCVH</sequence>
<dbReference type="Proteomes" id="UP000593562">
    <property type="component" value="Unassembled WGS sequence"/>
</dbReference>
<gene>
    <name evidence="2" type="ORF">HS088_TW02G00092</name>
</gene>
<dbReference type="OrthoDB" id="1095087at2759"/>
<dbReference type="EMBL" id="JAAARO010000002">
    <property type="protein sequence ID" value="KAF5751082.1"/>
    <property type="molecule type" value="Genomic_DNA"/>
</dbReference>
<feature type="transmembrane region" description="Helical" evidence="1">
    <location>
        <begin position="61"/>
        <end position="84"/>
    </location>
</feature>
<evidence type="ECO:0000313" key="2">
    <source>
        <dbReference type="EMBL" id="KAF5751082.1"/>
    </source>
</evidence>